<comment type="caution">
    <text evidence="1">The sequence shown here is derived from an EMBL/GenBank/DDBJ whole genome shotgun (WGS) entry which is preliminary data.</text>
</comment>
<protein>
    <submittedName>
        <fullName evidence="1">Uncharacterized protein</fullName>
    </submittedName>
</protein>
<evidence type="ECO:0000313" key="1">
    <source>
        <dbReference type="EMBL" id="KAK7324076.1"/>
    </source>
</evidence>
<accession>A0AAN9KVK6</accession>
<gene>
    <name evidence="1" type="ORF">VNO77_27595</name>
</gene>
<evidence type="ECO:0000313" key="2">
    <source>
        <dbReference type="Proteomes" id="UP001367508"/>
    </source>
</evidence>
<keyword evidence="2" id="KW-1185">Reference proteome</keyword>
<reference evidence="1 2" key="1">
    <citation type="submission" date="2024-01" db="EMBL/GenBank/DDBJ databases">
        <title>The genomes of 5 underutilized Papilionoideae crops provide insights into root nodulation and disease resistanc.</title>
        <authorList>
            <person name="Jiang F."/>
        </authorList>
    </citation>
    <scope>NUCLEOTIDE SEQUENCE [LARGE SCALE GENOMIC DNA]</scope>
    <source>
        <strain evidence="1">LVBAO_FW01</strain>
        <tissue evidence="1">Leaves</tissue>
    </source>
</reference>
<proteinExistence type="predicted"/>
<dbReference type="AlphaFoldDB" id="A0AAN9KVK6"/>
<sequence length="72" mass="7929">MAHSCPCIDNLERYPCVLKLALLKSLGHNWNMWGIPDGNKRKGRIGLQGIQARVPGAIIEALDHLSYALCTS</sequence>
<organism evidence="1 2">
    <name type="scientific">Canavalia gladiata</name>
    <name type="common">Sword bean</name>
    <name type="synonym">Dolichos gladiatus</name>
    <dbReference type="NCBI Taxonomy" id="3824"/>
    <lineage>
        <taxon>Eukaryota</taxon>
        <taxon>Viridiplantae</taxon>
        <taxon>Streptophyta</taxon>
        <taxon>Embryophyta</taxon>
        <taxon>Tracheophyta</taxon>
        <taxon>Spermatophyta</taxon>
        <taxon>Magnoliopsida</taxon>
        <taxon>eudicotyledons</taxon>
        <taxon>Gunneridae</taxon>
        <taxon>Pentapetalae</taxon>
        <taxon>rosids</taxon>
        <taxon>fabids</taxon>
        <taxon>Fabales</taxon>
        <taxon>Fabaceae</taxon>
        <taxon>Papilionoideae</taxon>
        <taxon>50 kb inversion clade</taxon>
        <taxon>NPAAA clade</taxon>
        <taxon>indigoferoid/millettioid clade</taxon>
        <taxon>Phaseoleae</taxon>
        <taxon>Canavalia</taxon>
    </lineage>
</organism>
<dbReference type="EMBL" id="JAYMYQ010000006">
    <property type="protein sequence ID" value="KAK7324076.1"/>
    <property type="molecule type" value="Genomic_DNA"/>
</dbReference>
<name>A0AAN9KVK6_CANGL</name>
<dbReference type="Proteomes" id="UP001367508">
    <property type="component" value="Unassembled WGS sequence"/>
</dbReference>